<dbReference type="RefSeq" id="WP_054373116.1">
    <property type="nucleotide sequence ID" value="NZ_AZYO01000030.1"/>
</dbReference>
<name>A0A0M9WNP7_RHORH</name>
<dbReference type="Proteomes" id="UP000037712">
    <property type="component" value="Unassembled WGS sequence"/>
</dbReference>
<dbReference type="InterPro" id="IPR055140">
    <property type="entry name" value="Thiolase_C_2"/>
</dbReference>
<dbReference type="Gene3D" id="3.40.47.10">
    <property type="match status" value="1"/>
</dbReference>
<sequence length="397" mass="41295">MSDNVLRGAAAVVGIAERHYRRGEAPHSEKRMTLEVILEACADAGINPREIDGFVSYAGGANDGAIIGGALLIDELRWSNMMWGGGGGSVAAAITNAATAIATGQAECVVVYRAMTQADTGRLGYAKYHYGSHFLAHGIGSPAQICAMRTQRMLEHGGVPRSAMRSLVLASYQHAQNNPTAQGYGRPLDEDSYENSRLIAEPFHLFDCSRESDGAVALVLVSAERAKALRPDPAYLLSGAQGAPGGYSELIDNDLDEQYTSAGFGSANNGKPGVAERLWAGAGLGPDDVDVVQVYENFSGPAVAALIDHGLCPPGEAAGTFMTVDNLTAPNGKLPVNTSGGNLADSFINGLNLAVEAVRQIRGTSTNPVAGAKTSLFIGGPMAPLVSSVLLGHEDTL</sequence>
<dbReference type="EMBL" id="AZYO01000030">
    <property type="protein sequence ID" value="KOS55807.1"/>
    <property type="molecule type" value="Genomic_DNA"/>
</dbReference>
<evidence type="ECO:0000313" key="2">
    <source>
        <dbReference type="EMBL" id="KOS55807.1"/>
    </source>
</evidence>
<feature type="domain" description="Thiolase C-terminal" evidence="1">
    <location>
        <begin position="279"/>
        <end position="378"/>
    </location>
</feature>
<gene>
    <name evidence="2" type="ORF">Z051_13045</name>
</gene>
<reference evidence="3" key="2">
    <citation type="submission" date="2015-01" db="EMBL/GenBank/DDBJ databases">
        <title>Draft genome sequence of potential hydrocarbon metabolising strain of Rhodococcus rhodochrous.</title>
        <authorList>
            <person name="Aggarwal R.K."/>
            <person name="Dawar C."/>
        </authorList>
    </citation>
    <scope>NUCLEOTIDE SEQUENCE [LARGE SCALE GENOMIC DNA]</scope>
    <source>
        <strain evidence="3">KG-21</strain>
    </source>
</reference>
<dbReference type="PANTHER" id="PTHR42870">
    <property type="entry name" value="ACETYL-COA C-ACETYLTRANSFERASE"/>
    <property type="match status" value="1"/>
</dbReference>
<reference evidence="2 3" key="1">
    <citation type="journal article" date="2015" name="Genome Announc.">
        <title>Draft Genome Sequence of Rhodococcus rhodochrous Strain KG-21, a Soil Isolate from Oil Fields of Krishna-Godavari Basin, India.</title>
        <authorList>
            <person name="Dawar C."/>
            <person name="Aggarwal R.K."/>
        </authorList>
    </citation>
    <scope>NUCLEOTIDE SEQUENCE [LARGE SCALE GENOMIC DNA]</scope>
    <source>
        <strain evidence="2 3">KG-21</strain>
    </source>
</reference>
<comment type="caution">
    <text evidence="2">The sequence shown here is derived from an EMBL/GenBank/DDBJ whole genome shotgun (WGS) entry which is preliminary data.</text>
</comment>
<dbReference type="CDD" id="cd00829">
    <property type="entry name" value="SCP-x_thiolase"/>
    <property type="match status" value="1"/>
</dbReference>
<dbReference type="Pfam" id="PF22691">
    <property type="entry name" value="Thiolase_C_1"/>
    <property type="match status" value="1"/>
</dbReference>
<organism evidence="2 3">
    <name type="scientific">Rhodococcus rhodochrous KG-21</name>
    <dbReference type="NCBI Taxonomy" id="1441923"/>
    <lineage>
        <taxon>Bacteria</taxon>
        <taxon>Bacillati</taxon>
        <taxon>Actinomycetota</taxon>
        <taxon>Actinomycetes</taxon>
        <taxon>Mycobacteriales</taxon>
        <taxon>Nocardiaceae</taxon>
        <taxon>Rhodococcus</taxon>
    </lineage>
</organism>
<dbReference type="GO" id="GO:0016746">
    <property type="term" value="F:acyltransferase activity"/>
    <property type="evidence" value="ECO:0007669"/>
    <property type="project" value="InterPro"/>
</dbReference>
<dbReference type="PANTHER" id="PTHR42870:SF1">
    <property type="entry name" value="NON-SPECIFIC LIPID-TRANSFER PROTEIN-LIKE 2"/>
    <property type="match status" value="1"/>
</dbReference>
<evidence type="ECO:0000313" key="3">
    <source>
        <dbReference type="Proteomes" id="UP000037712"/>
    </source>
</evidence>
<accession>A0A0M9WNP7</accession>
<dbReference type="SUPFAM" id="SSF53901">
    <property type="entry name" value="Thiolase-like"/>
    <property type="match status" value="2"/>
</dbReference>
<dbReference type="InterPro" id="IPR016039">
    <property type="entry name" value="Thiolase-like"/>
</dbReference>
<dbReference type="PATRIC" id="fig|1441923.3.peg.2864"/>
<evidence type="ECO:0000259" key="1">
    <source>
        <dbReference type="Pfam" id="PF22691"/>
    </source>
</evidence>
<protein>
    <submittedName>
        <fullName evidence="2">Transporter</fullName>
    </submittedName>
</protein>
<dbReference type="AlphaFoldDB" id="A0A0M9WNP7"/>
<proteinExistence type="predicted"/>